<dbReference type="InterPro" id="IPR020843">
    <property type="entry name" value="ER"/>
</dbReference>
<dbReference type="InterPro" id="IPR051603">
    <property type="entry name" value="Zinc-ADH_QOR/CCCR"/>
</dbReference>
<dbReference type="InterPro" id="IPR013154">
    <property type="entry name" value="ADH-like_N"/>
</dbReference>
<proteinExistence type="predicted"/>
<reference evidence="3 4" key="1">
    <citation type="submission" date="2018-08" db="EMBL/GenBank/DDBJ databases">
        <title>Parvularcula sp. SM1705, isolated from surface water of the South Sea China.</title>
        <authorList>
            <person name="Sun L."/>
        </authorList>
    </citation>
    <scope>NUCLEOTIDE SEQUENCE [LARGE SCALE GENOMIC DNA]</scope>
    <source>
        <strain evidence="3 4">SM1705</strain>
    </source>
</reference>
<evidence type="ECO:0000313" key="4">
    <source>
        <dbReference type="Proteomes" id="UP000264589"/>
    </source>
</evidence>
<keyword evidence="1" id="KW-0521">NADP</keyword>
<dbReference type="Proteomes" id="UP000264589">
    <property type="component" value="Unassembled WGS sequence"/>
</dbReference>
<dbReference type="InterPro" id="IPR013149">
    <property type="entry name" value="ADH-like_C"/>
</dbReference>
<dbReference type="EMBL" id="QUQO01000001">
    <property type="protein sequence ID" value="RFB06251.1"/>
    <property type="molecule type" value="Genomic_DNA"/>
</dbReference>
<gene>
    <name evidence="3" type="ORF">DX908_13835</name>
</gene>
<dbReference type="RefSeq" id="WP_116392885.1">
    <property type="nucleotide sequence ID" value="NZ_QUQO01000001.1"/>
</dbReference>
<accession>A0A371RLE9</accession>
<feature type="domain" description="Enoyl reductase (ER)" evidence="2">
    <location>
        <begin position="14"/>
        <end position="339"/>
    </location>
</feature>
<dbReference type="SMART" id="SM00829">
    <property type="entry name" value="PKS_ER"/>
    <property type="match status" value="1"/>
</dbReference>
<name>A0A371RLE9_9PROT</name>
<dbReference type="GO" id="GO:0016491">
    <property type="term" value="F:oxidoreductase activity"/>
    <property type="evidence" value="ECO:0007669"/>
    <property type="project" value="InterPro"/>
</dbReference>
<dbReference type="SUPFAM" id="SSF50129">
    <property type="entry name" value="GroES-like"/>
    <property type="match status" value="1"/>
</dbReference>
<dbReference type="Pfam" id="PF00107">
    <property type="entry name" value="ADH_zinc_N"/>
    <property type="match status" value="1"/>
</dbReference>
<dbReference type="PANTHER" id="PTHR44154">
    <property type="entry name" value="QUINONE OXIDOREDUCTASE"/>
    <property type="match status" value="1"/>
</dbReference>
<dbReference type="SUPFAM" id="SSF51735">
    <property type="entry name" value="NAD(P)-binding Rossmann-fold domains"/>
    <property type="match status" value="1"/>
</dbReference>
<dbReference type="InParanoid" id="A0A371RLE9"/>
<dbReference type="OrthoDB" id="9805883at2"/>
<dbReference type="Gene3D" id="3.90.180.10">
    <property type="entry name" value="Medium-chain alcohol dehydrogenases, catalytic domain"/>
    <property type="match status" value="1"/>
</dbReference>
<keyword evidence="4" id="KW-1185">Reference proteome</keyword>
<protein>
    <submittedName>
        <fullName evidence="3">Zinc-binding dehydrogenase</fullName>
    </submittedName>
</protein>
<dbReference type="InterPro" id="IPR036291">
    <property type="entry name" value="NAD(P)-bd_dom_sf"/>
</dbReference>
<organism evidence="3 4">
    <name type="scientific">Parvularcula marina</name>
    <dbReference type="NCBI Taxonomy" id="2292771"/>
    <lineage>
        <taxon>Bacteria</taxon>
        <taxon>Pseudomonadati</taxon>
        <taxon>Pseudomonadota</taxon>
        <taxon>Alphaproteobacteria</taxon>
        <taxon>Parvularculales</taxon>
        <taxon>Parvularculaceae</taxon>
        <taxon>Parvularcula</taxon>
    </lineage>
</organism>
<sequence length="341" mass="36075">MTGTMRAAVLHAAGPPEAFSLEDIAIPEVKPGEVRVRVKACGVSFRDVVERNGTYRRDVTFPLVIGLEIAGVVEETGQGVSLVKEGDHVCTKAFSSCGMCRYCRSGRETTCLNRQPVRGGYAEYVVLPQDAFVRIPLSLAFEKACMLGAGAGVALNAVRDTARTKIGDRVLVTGATGGVGLPAVQIAHHAGAEVIAVTRSESKRAMLEQAGAHHVIVADGDFSTAVRDVTGGEGADVIIDTVGSHVFDAAYNSLALHGRYAFVGQLNSDKISINPARIFFKRAQLLGVGSVSRAQLADVIELAEQDIVRPQIAEVMPLEDIVKAHHLVEASASVGRIVVTP</sequence>
<evidence type="ECO:0000259" key="2">
    <source>
        <dbReference type="SMART" id="SM00829"/>
    </source>
</evidence>
<evidence type="ECO:0000313" key="3">
    <source>
        <dbReference type="EMBL" id="RFB06251.1"/>
    </source>
</evidence>
<evidence type="ECO:0000256" key="1">
    <source>
        <dbReference type="ARBA" id="ARBA00022857"/>
    </source>
</evidence>
<comment type="caution">
    <text evidence="3">The sequence shown here is derived from an EMBL/GenBank/DDBJ whole genome shotgun (WGS) entry which is preliminary data.</text>
</comment>
<dbReference type="AlphaFoldDB" id="A0A371RLE9"/>
<dbReference type="Pfam" id="PF08240">
    <property type="entry name" value="ADH_N"/>
    <property type="match status" value="1"/>
</dbReference>
<dbReference type="InterPro" id="IPR011032">
    <property type="entry name" value="GroES-like_sf"/>
</dbReference>
<dbReference type="PANTHER" id="PTHR44154:SF1">
    <property type="entry name" value="QUINONE OXIDOREDUCTASE"/>
    <property type="match status" value="1"/>
</dbReference>